<dbReference type="Proteomes" id="UP001589670">
    <property type="component" value="Unassembled WGS sequence"/>
</dbReference>
<dbReference type="SUPFAM" id="SSF56112">
    <property type="entry name" value="Protein kinase-like (PK-like)"/>
    <property type="match status" value="1"/>
</dbReference>
<dbReference type="Pfam" id="PF01636">
    <property type="entry name" value="APH"/>
    <property type="match status" value="1"/>
</dbReference>
<evidence type="ECO:0000259" key="1">
    <source>
        <dbReference type="Pfam" id="PF01636"/>
    </source>
</evidence>
<proteinExistence type="predicted"/>
<gene>
    <name evidence="2" type="ORF">ACFFU4_11165</name>
</gene>
<dbReference type="EMBL" id="JBHMEC010000017">
    <property type="protein sequence ID" value="MFB9150307.1"/>
    <property type="molecule type" value="Genomic_DNA"/>
</dbReference>
<evidence type="ECO:0000313" key="3">
    <source>
        <dbReference type="Proteomes" id="UP001589670"/>
    </source>
</evidence>
<protein>
    <submittedName>
        <fullName evidence="2">Phosphotransferase</fullName>
    </submittedName>
</protein>
<reference evidence="2 3" key="1">
    <citation type="submission" date="2024-09" db="EMBL/GenBank/DDBJ databases">
        <authorList>
            <person name="Sun Q."/>
            <person name="Mori K."/>
        </authorList>
    </citation>
    <scope>NUCLEOTIDE SEQUENCE [LARGE SCALE GENOMIC DNA]</scope>
    <source>
        <strain evidence="2 3">CECT 9424</strain>
    </source>
</reference>
<dbReference type="InterPro" id="IPR002575">
    <property type="entry name" value="Aminoglycoside_PTrfase"/>
</dbReference>
<accession>A0ABV5I129</accession>
<name>A0ABV5I129_9RHOB</name>
<evidence type="ECO:0000313" key="2">
    <source>
        <dbReference type="EMBL" id="MFB9150307.1"/>
    </source>
</evidence>
<sequence length="305" mass="33778">MPDPSPALPAEADLPDGAVIGALIRHIPGKRRIHEGTWQGRDAIFRLATPETAGMQAREWQEACRIWPHMQGRRFRVAEPLAHLPDLHLMVMERAPGTPLLDRVARLRADRRGPRLAPAAAWLRRYTDVSEVWRGARCAGWLARAERATQGQPFPDLRGIEAGILDGVARIAGRIDGADWRVAICHGDFHANNLLASGRILTGIDTGGSGRMPLLKDIARFLMHMARRGVCPSGRAWCGVDAGMRDAFVEAFALTEAERRLVLPFFLGIEALIRVETPALRPRRIRTAGRVYAALRDDLATRDLT</sequence>
<organism evidence="2 3">
    <name type="scientific">Roseovarius ramblicola</name>
    <dbReference type="NCBI Taxonomy" id="2022336"/>
    <lineage>
        <taxon>Bacteria</taxon>
        <taxon>Pseudomonadati</taxon>
        <taxon>Pseudomonadota</taxon>
        <taxon>Alphaproteobacteria</taxon>
        <taxon>Rhodobacterales</taxon>
        <taxon>Roseobacteraceae</taxon>
        <taxon>Roseovarius</taxon>
    </lineage>
</organism>
<keyword evidence="3" id="KW-1185">Reference proteome</keyword>
<comment type="caution">
    <text evidence="2">The sequence shown here is derived from an EMBL/GenBank/DDBJ whole genome shotgun (WGS) entry which is preliminary data.</text>
</comment>
<dbReference type="RefSeq" id="WP_377069849.1">
    <property type="nucleotide sequence ID" value="NZ_JBHMEC010000017.1"/>
</dbReference>
<dbReference type="InterPro" id="IPR011009">
    <property type="entry name" value="Kinase-like_dom_sf"/>
</dbReference>
<dbReference type="Gene3D" id="3.90.1200.10">
    <property type="match status" value="1"/>
</dbReference>
<feature type="domain" description="Aminoglycoside phosphotransferase" evidence="1">
    <location>
        <begin position="36"/>
        <end position="227"/>
    </location>
</feature>